<feature type="coiled-coil region" evidence="2">
    <location>
        <begin position="243"/>
        <end position="277"/>
    </location>
</feature>
<evidence type="ECO:0000256" key="3">
    <source>
        <dbReference type="SAM" id="MobiDB-lite"/>
    </source>
</evidence>
<dbReference type="GeneID" id="70124664"/>
<dbReference type="PROSITE" id="PS50157">
    <property type="entry name" value="ZINC_FINGER_C2H2_2"/>
    <property type="match status" value="1"/>
</dbReference>
<dbReference type="RefSeq" id="XP_045960322.1">
    <property type="nucleotide sequence ID" value="XM_046095771.1"/>
</dbReference>
<evidence type="ECO:0000313" key="5">
    <source>
        <dbReference type="EMBL" id="KAH6656057.1"/>
    </source>
</evidence>
<dbReference type="OrthoDB" id="9411774at2759"/>
<gene>
    <name evidence="5" type="ORF">BKA67DRAFT_254678</name>
</gene>
<evidence type="ECO:0000259" key="4">
    <source>
        <dbReference type="PROSITE" id="PS50157"/>
    </source>
</evidence>
<dbReference type="InterPro" id="IPR036236">
    <property type="entry name" value="Znf_C2H2_sf"/>
</dbReference>
<feature type="compositionally biased region" description="Low complexity" evidence="3">
    <location>
        <begin position="1"/>
        <end position="11"/>
    </location>
</feature>
<dbReference type="PROSITE" id="PS00028">
    <property type="entry name" value="ZINC_FINGER_C2H2_1"/>
    <property type="match status" value="1"/>
</dbReference>
<protein>
    <recommendedName>
        <fullName evidence="4">C2H2-type domain-containing protein</fullName>
    </recommendedName>
</protein>
<evidence type="ECO:0000313" key="6">
    <source>
        <dbReference type="Proteomes" id="UP000758603"/>
    </source>
</evidence>
<proteinExistence type="predicted"/>
<dbReference type="EMBL" id="JAGPXC010000003">
    <property type="protein sequence ID" value="KAH6656057.1"/>
    <property type="molecule type" value="Genomic_DNA"/>
</dbReference>
<feature type="region of interest" description="Disordered" evidence="3">
    <location>
        <begin position="189"/>
        <end position="226"/>
    </location>
</feature>
<sequence length="287" mass="32650">MASMATSTAAHHASDTESTGPESPQSDTDMNWNDAVNEDGGQDHTEATFAHIDPSTGLTTEEKEKWKRSGHKPGNYICPECGKGLSRIDSLTRHRRSRHRVGRQYFCRHPGCRRQTWGFGRFDNYRRHMESSHAITIEPNDMEERQRAVREAPINESLKSPRVVKLSVAAQSSKAEKRGSYICIPVPIQQQQRRRQEQHGVDSSRAFQKPAAVPQHHTTNAPPSSAFFGSLRPVVEDVESLDKDELIRRLRTKTRECDELQQRNRVLTLERDEYLEALKISEGLRGV</sequence>
<dbReference type="InterPro" id="IPR013087">
    <property type="entry name" value="Znf_C2H2_type"/>
</dbReference>
<dbReference type="SUPFAM" id="SSF57667">
    <property type="entry name" value="beta-beta-alpha zinc fingers"/>
    <property type="match status" value="1"/>
</dbReference>
<dbReference type="GO" id="GO:0008270">
    <property type="term" value="F:zinc ion binding"/>
    <property type="evidence" value="ECO:0007669"/>
    <property type="project" value="UniProtKB-KW"/>
</dbReference>
<keyword evidence="1" id="KW-0479">Metal-binding</keyword>
<keyword evidence="6" id="KW-1185">Reference proteome</keyword>
<keyword evidence="1" id="KW-0862">Zinc</keyword>
<evidence type="ECO:0000256" key="1">
    <source>
        <dbReference type="PROSITE-ProRule" id="PRU00042"/>
    </source>
</evidence>
<comment type="caution">
    <text evidence="5">The sequence shown here is derived from an EMBL/GenBank/DDBJ whole genome shotgun (WGS) entry which is preliminary data.</text>
</comment>
<dbReference type="Pfam" id="PF00096">
    <property type="entry name" value="zf-C2H2"/>
    <property type="match status" value="1"/>
</dbReference>
<evidence type="ECO:0000256" key="2">
    <source>
        <dbReference type="SAM" id="Coils"/>
    </source>
</evidence>
<dbReference type="Gene3D" id="3.30.160.60">
    <property type="entry name" value="Classic Zinc Finger"/>
    <property type="match status" value="1"/>
</dbReference>
<reference evidence="5" key="1">
    <citation type="journal article" date="2021" name="Nat. Commun.">
        <title>Genetic determinants of endophytism in the Arabidopsis root mycobiome.</title>
        <authorList>
            <person name="Mesny F."/>
            <person name="Miyauchi S."/>
            <person name="Thiergart T."/>
            <person name="Pickel B."/>
            <person name="Atanasova L."/>
            <person name="Karlsson M."/>
            <person name="Huettel B."/>
            <person name="Barry K.W."/>
            <person name="Haridas S."/>
            <person name="Chen C."/>
            <person name="Bauer D."/>
            <person name="Andreopoulos W."/>
            <person name="Pangilinan J."/>
            <person name="LaButti K."/>
            <person name="Riley R."/>
            <person name="Lipzen A."/>
            <person name="Clum A."/>
            <person name="Drula E."/>
            <person name="Henrissat B."/>
            <person name="Kohler A."/>
            <person name="Grigoriev I.V."/>
            <person name="Martin F.M."/>
            <person name="Hacquard S."/>
        </authorList>
    </citation>
    <scope>NUCLEOTIDE SEQUENCE</scope>
    <source>
        <strain evidence="5">MPI-SDFR-AT-0073</strain>
    </source>
</reference>
<feature type="compositionally biased region" description="Polar residues" evidence="3">
    <location>
        <begin position="16"/>
        <end position="31"/>
    </location>
</feature>
<feature type="region of interest" description="Disordered" evidence="3">
    <location>
        <begin position="1"/>
        <end position="71"/>
    </location>
</feature>
<accession>A0A9P8UPN8</accession>
<organism evidence="5 6">
    <name type="scientific">Truncatella angustata</name>
    <dbReference type="NCBI Taxonomy" id="152316"/>
    <lineage>
        <taxon>Eukaryota</taxon>
        <taxon>Fungi</taxon>
        <taxon>Dikarya</taxon>
        <taxon>Ascomycota</taxon>
        <taxon>Pezizomycotina</taxon>
        <taxon>Sordariomycetes</taxon>
        <taxon>Xylariomycetidae</taxon>
        <taxon>Amphisphaeriales</taxon>
        <taxon>Sporocadaceae</taxon>
        <taxon>Truncatella</taxon>
    </lineage>
</organism>
<dbReference type="AlphaFoldDB" id="A0A9P8UPN8"/>
<keyword evidence="2" id="KW-0175">Coiled coil</keyword>
<dbReference type="SMART" id="SM00355">
    <property type="entry name" value="ZnF_C2H2"/>
    <property type="match status" value="2"/>
</dbReference>
<dbReference type="Proteomes" id="UP000758603">
    <property type="component" value="Unassembled WGS sequence"/>
</dbReference>
<name>A0A9P8UPN8_9PEZI</name>
<keyword evidence="1" id="KW-0863">Zinc-finger</keyword>
<feature type="domain" description="C2H2-type" evidence="4">
    <location>
        <begin position="76"/>
        <end position="104"/>
    </location>
</feature>